<dbReference type="KEGG" id="mrr:Moror_7272"/>
<dbReference type="Pfam" id="PF01425">
    <property type="entry name" value="Amidase"/>
    <property type="match status" value="1"/>
</dbReference>
<evidence type="ECO:0000313" key="3">
    <source>
        <dbReference type="EMBL" id="ESK96131.1"/>
    </source>
</evidence>
<dbReference type="InterPro" id="IPR000120">
    <property type="entry name" value="Amidase"/>
</dbReference>
<dbReference type="InterPro" id="IPR020556">
    <property type="entry name" value="Amidase_CS"/>
</dbReference>
<comment type="caution">
    <text evidence="3">The sequence shown here is derived from an EMBL/GenBank/DDBJ whole genome shotgun (WGS) entry which is preliminary data.</text>
</comment>
<evidence type="ECO:0000313" key="4">
    <source>
        <dbReference type="Proteomes" id="UP000017559"/>
    </source>
</evidence>
<comment type="similarity">
    <text evidence="1">Belongs to the amidase family.</text>
</comment>
<dbReference type="Gene3D" id="3.90.1300.10">
    <property type="entry name" value="Amidase signature (AS) domain"/>
    <property type="match status" value="1"/>
</dbReference>
<dbReference type="SUPFAM" id="SSF75304">
    <property type="entry name" value="Amidase signature (AS) enzymes"/>
    <property type="match status" value="1"/>
</dbReference>
<reference evidence="3 4" key="1">
    <citation type="journal article" date="2014" name="BMC Genomics">
        <title>Genome and secretome analysis of the hemibiotrophic fungal pathogen, Moniliophthora roreri, which causes frosty pod rot disease of cacao: mechanisms of the biotrophic and necrotrophic phases.</title>
        <authorList>
            <person name="Meinhardt L.W."/>
            <person name="Costa G.G.L."/>
            <person name="Thomazella D.P.T."/>
            <person name="Teixeira P.J.P.L."/>
            <person name="Carazzolle M.F."/>
            <person name="Schuster S.C."/>
            <person name="Carlson J.E."/>
            <person name="Guiltinan M.J."/>
            <person name="Mieczkowski P."/>
            <person name="Farmer A."/>
            <person name="Ramaraj T."/>
            <person name="Crozier J."/>
            <person name="Davis R.E."/>
            <person name="Shao J."/>
            <person name="Melnick R.L."/>
            <person name="Pereira G.A.G."/>
            <person name="Bailey B.A."/>
        </authorList>
    </citation>
    <scope>NUCLEOTIDE SEQUENCE [LARGE SCALE GENOMIC DNA]</scope>
    <source>
        <strain evidence="3 4">MCA 2997</strain>
    </source>
</reference>
<dbReference type="STRING" id="1381753.V2XTH5"/>
<accession>V2XTH5</accession>
<dbReference type="AlphaFoldDB" id="V2XTH5"/>
<dbReference type="EMBL" id="AWSO01000054">
    <property type="protein sequence ID" value="ESK96131.1"/>
    <property type="molecule type" value="Genomic_DNA"/>
</dbReference>
<protein>
    <submittedName>
        <fullName evidence="3">Glutamyl-trna amidotransferase subunit a</fullName>
    </submittedName>
</protein>
<dbReference type="InterPro" id="IPR036928">
    <property type="entry name" value="AS_sf"/>
</dbReference>
<dbReference type="InterPro" id="IPR023631">
    <property type="entry name" value="Amidase_dom"/>
</dbReference>
<keyword evidence="4" id="KW-1185">Reference proteome</keyword>
<dbReference type="OrthoDB" id="1879366at2759"/>
<evidence type="ECO:0000256" key="1">
    <source>
        <dbReference type="ARBA" id="ARBA00009199"/>
    </source>
</evidence>
<sequence>MAPNLNDLSNIERRLNMKIKPEDREDYLQLLAAMDAAAQVVLAMDDYTLPVNVDRFPRTNIHVPPDSENKLRGWACKTTVKGSGSGALDGRTICLKDNICLANVPCRFGTAVINNFVPEVDATVVTRILEAGGTISGKATCEDMSHGAASFTSYNGPVENPFAHGFSTGGSSSGCGALIGSGEVDMGIGGDQGGSIRIPASLCGIVGLKATFGLIPYTGVLSSEASLDHVGPMARNVTDVALLLQAIAGYDGIDDRQLGVPSVDSVPTYAASLSGILSDPLPLSYVKIGVLKEGFASPHLAPDVEAVVKSAINRFATLGAAVIEVSVPGHSNSGSLMQVLNKMGSSQARLGRANARRGLYISNFYDRLLPWNEDKWSKVHSFVKGTAISGEYAFEKYPAVYGRASNIVRKLKESYDAVLKEVDVIVMPTVPITAPRHVARDASPLAATKKTAGLTDNTSIFNGTGHPALSLPVGFAAPAPSDVIHPGDENIKLPVGLQIVGPWWGEELCLKVGAAWEAGWDWKTGFPR</sequence>
<feature type="domain" description="Amidase" evidence="2">
    <location>
        <begin position="82"/>
        <end position="510"/>
    </location>
</feature>
<dbReference type="HOGENOM" id="CLU_009600_18_1_1"/>
<name>V2XTH5_MONRO</name>
<dbReference type="GO" id="GO:0016740">
    <property type="term" value="F:transferase activity"/>
    <property type="evidence" value="ECO:0007669"/>
    <property type="project" value="UniProtKB-KW"/>
</dbReference>
<organism evidence="3 4">
    <name type="scientific">Moniliophthora roreri (strain MCA 2997)</name>
    <name type="common">Cocoa frosty pod rot fungus</name>
    <name type="synonym">Crinipellis roreri</name>
    <dbReference type="NCBI Taxonomy" id="1381753"/>
    <lineage>
        <taxon>Eukaryota</taxon>
        <taxon>Fungi</taxon>
        <taxon>Dikarya</taxon>
        <taxon>Basidiomycota</taxon>
        <taxon>Agaricomycotina</taxon>
        <taxon>Agaricomycetes</taxon>
        <taxon>Agaricomycetidae</taxon>
        <taxon>Agaricales</taxon>
        <taxon>Marasmiineae</taxon>
        <taxon>Marasmiaceae</taxon>
        <taxon>Moniliophthora</taxon>
    </lineage>
</organism>
<dbReference type="PROSITE" id="PS00571">
    <property type="entry name" value="AMIDASES"/>
    <property type="match status" value="1"/>
</dbReference>
<dbReference type="PANTHER" id="PTHR11895:SF170">
    <property type="entry name" value="AMIDASE"/>
    <property type="match status" value="1"/>
</dbReference>
<evidence type="ECO:0000259" key="2">
    <source>
        <dbReference type="Pfam" id="PF01425"/>
    </source>
</evidence>
<dbReference type="PANTHER" id="PTHR11895">
    <property type="entry name" value="TRANSAMIDASE"/>
    <property type="match status" value="1"/>
</dbReference>
<proteinExistence type="inferred from homology"/>
<dbReference type="Proteomes" id="UP000017559">
    <property type="component" value="Unassembled WGS sequence"/>
</dbReference>
<gene>
    <name evidence="3" type="ORF">Moror_7272</name>
</gene>